<evidence type="ECO:0000256" key="2">
    <source>
        <dbReference type="ARBA" id="ARBA00022737"/>
    </source>
</evidence>
<evidence type="ECO:0000259" key="6">
    <source>
        <dbReference type="Pfam" id="PF16546"/>
    </source>
</evidence>
<evidence type="ECO:0000256" key="1">
    <source>
        <dbReference type="ARBA" id="ARBA00008175"/>
    </source>
</evidence>
<evidence type="ECO:0000256" key="3">
    <source>
        <dbReference type="ARBA" id="ARBA00022803"/>
    </source>
</evidence>
<dbReference type="PANTHER" id="PTHR45831">
    <property type="entry name" value="LD24721P"/>
    <property type="match status" value="1"/>
</dbReference>
<organism evidence="7 8">
    <name type="scientific">Candida parapsilosis</name>
    <name type="common">Yeast</name>
    <dbReference type="NCBI Taxonomy" id="5480"/>
    <lineage>
        <taxon>Eukaryota</taxon>
        <taxon>Fungi</taxon>
        <taxon>Dikarya</taxon>
        <taxon>Ascomycota</taxon>
        <taxon>Saccharomycotina</taxon>
        <taxon>Pichiomycetes</taxon>
        <taxon>Debaryomycetaceae</taxon>
        <taxon>Candida/Lodderomyces clade</taxon>
        <taxon>Candida</taxon>
    </lineage>
</organism>
<feature type="repeat" description="TPR" evidence="4">
    <location>
        <begin position="171"/>
        <end position="204"/>
    </location>
</feature>
<feature type="compositionally biased region" description="Polar residues" evidence="5">
    <location>
        <begin position="225"/>
        <end position="234"/>
    </location>
</feature>
<feature type="repeat" description="TPR" evidence="4">
    <location>
        <begin position="103"/>
        <end position="136"/>
    </location>
</feature>
<dbReference type="InterPro" id="IPR011990">
    <property type="entry name" value="TPR-like_helical_dom_sf"/>
</dbReference>
<name>A0A8X7NT68_CANPA</name>
<dbReference type="OrthoDB" id="2335338at2759"/>
<dbReference type="Pfam" id="PF00515">
    <property type="entry name" value="TPR_1"/>
    <property type="match status" value="1"/>
</dbReference>
<dbReference type="PROSITE" id="PS50005">
    <property type="entry name" value="TPR"/>
    <property type="match status" value="3"/>
</dbReference>
<dbReference type="SMART" id="SM00028">
    <property type="entry name" value="TPR"/>
    <property type="match status" value="3"/>
</dbReference>
<feature type="region of interest" description="Disordered" evidence="5">
    <location>
        <begin position="321"/>
        <end position="364"/>
    </location>
</feature>
<feature type="repeat" description="TPR" evidence="4">
    <location>
        <begin position="137"/>
        <end position="170"/>
    </location>
</feature>
<keyword evidence="3 4" id="KW-0802">TPR repeat</keyword>
<dbReference type="AlphaFoldDB" id="A0A8X7NT68"/>
<sequence>MSSVSNQDVALSIIGFLKQSVADKTIAEDFVESMDVAIDCIADAFDVNKDDDKSVIESKFHGKSLSELIKASIASSPSTSGSKTDDDAKPSSIVVDDNTKEKADKLKLEGNRLMGAKDYEAAIAKYTEAIGLDPTNVVYLSNRAAAYSSAQKHAQAVEDAEKAIKLNPDFSRAYSRLGLAQYALGNAKESMEAYKKGLEIEGDKPSDGMKKGYETAKKRVEQDLENSISSSDKSGGNVGESSSRSAPGGGAGSGTGSGAGAGAGGMPDFSSLFGGESGGPSGLFANLMSNPQLMQAAQSMMSNPGAMQEMFNNPAVRQMAESLGLGGPNGPDLSDMMNHPALNGFRGGRGNSDNNEGGEGNNES</sequence>
<feature type="region of interest" description="Disordered" evidence="5">
    <location>
        <begin position="75"/>
        <end position="95"/>
    </location>
</feature>
<dbReference type="SUPFAM" id="SSF48452">
    <property type="entry name" value="TPR-like"/>
    <property type="match status" value="1"/>
</dbReference>
<dbReference type="GO" id="GO:0009408">
    <property type="term" value="P:response to heat"/>
    <property type="evidence" value="ECO:0007669"/>
    <property type="project" value="EnsemblFungi"/>
</dbReference>
<dbReference type="PANTHER" id="PTHR45831:SF2">
    <property type="entry name" value="LD24721P"/>
    <property type="match status" value="1"/>
</dbReference>
<dbReference type="InterPro" id="IPR019734">
    <property type="entry name" value="TPR_rpt"/>
</dbReference>
<dbReference type="Gene3D" id="1.20.5.420">
    <property type="entry name" value="Immunoglobulin FC, subunit C"/>
    <property type="match status" value="1"/>
</dbReference>
<dbReference type="Gene3D" id="1.10.260.100">
    <property type="match status" value="1"/>
</dbReference>
<dbReference type="Pfam" id="PF13181">
    <property type="entry name" value="TPR_8"/>
    <property type="match status" value="1"/>
</dbReference>
<comment type="similarity">
    <text evidence="1">Belongs to the SGT family.</text>
</comment>
<dbReference type="GO" id="GO:0016020">
    <property type="term" value="C:membrane"/>
    <property type="evidence" value="ECO:0007669"/>
    <property type="project" value="TreeGrafter"/>
</dbReference>
<accession>A0A8X7NT68</accession>
<dbReference type="Pfam" id="PF16546">
    <property type="entry name" value="SGTA_dimer"/>
    <property type="match status" value="1"/>
</dbReference>
<feature type="domain" description="SGTA homodimerisation" evidence="6">
    <location>
        <begin position="5"/>
        <end position="70"/>
    </location>
</feature>
<dbReference type="FunFam" id="1.25.40.10:FF:000207">
    <property type="entry name" value="Small glutamine-rich tetratricopeptide repeat-containing protein"/>
    <property type="match status" value="1"/>
</dbReference>
<dbReference type="Proteomes" id="UP000590412">
    <property type="component" value="Unassembled WGS sequence"/>
</dbReference>
<evidence type="ECO:0000313" key="7">
    <source>
        <dbReference type="EMBL" id="KAF6059658.1"/>
    </source>
</evidence>
<dbReference type="GO" id="GO:0072380">
    <property type="term" value="C:TRC complex"/>
    <property type="evidence" value="ECO:0007669"/>
    <property type="project" value="EnsemblFungi"/>
</dbReference>
<dbReference type="Gene3D" id="1.25.40.10">
    <property type="entry name" value="Tetratricopeptide repeat domain"/>
    <property type="match status" value="1"/>
</dbReference>
<dbReference type="EMBL" id="JABWAB010000001">
    <property type="protein sequence ID" value="KAF6059658.1"/>
    <property type="molecule type" value="Genomic_DNA"/>
</dbReference>
<evidence type="ECO:0000256" key="5">
    <source>
        <dbReference type="SAM" id="MobiDB-lite"/>
    </source>
</evidence>
<dbReference type="GO" id="GO:0006620">
    <property type="term" value="P:post-translational protein targeting to endoplasmic reticulum membrane"/>
    <property type="evidence" value="ECO:0007669"/>
    <property type="project" value="EnsemblFungi"/>
</dbReference>
<evidence type="ECO:0000313" key="8">
    <source>
        <dbReference type="Proteomes" id="UP000590412"/>
    </source>
</evidence>
<feature type="region of interest" description="Disordered" evidence="5">
    <location>
        <begin position="221"/>
        <end position="263"/>
    </location>
</feature>
<evidence type="ECO:0000256" key="4">
    <source>
        <dbReference type="PROSITE-ProRule" id="PRU00339"/>
    </source>
</evidence>
<feature type="compositionally biased region" description="Gly residues" evidence="5">
    <location>
        <begin position="247"/>
        <end position="263"/>
    </location>
</feature>
<proteinExistence type="inferred from homology"/>
<dbReference type="GO" id="GO:0060090">
    <property type="term" value="F:molecular adaptor activity"/>
    <property type="evidence" value="ECO:0007669"/>
    <property type="project" value="EnsemblFungi"/>
</dbReference>
<dbReference type="InterPro" id="IPR032374">
    <property type="entry name" value="SGTA_dimer"/>
</dbReference>
<keyword evidence="2" id="KW-0677">Repeat</keyword>
<gene>
    <name evidence="7" type="ORF">FOB60_001240</name>
</gene>
<protein>
    <submittedName>
        <fullName evidence="7">TPR repeat family protein</fullName>
    </submittedName>
</protein>
<dbReference type="InterPro" id="IPR047150">
    <property type="entry name" value="SGT"/>
</dbReference>
<reference evidence="7" key="1">
    <citation type="submission" date="2020-03" db="EMBL/GenBank/DDBJ databases">
        <title>FDA dAtabase for Regulatory Grade micrObial Sequences (FDA-ARGOS): Supporting development and validation of Infectious Disease Dx tests.</title>
        <authorList>
            <person name="Campos J."/>
            <person name="Goldberg B."/>
            <person name="Tallon L."/>
            <person name="Sadzewicz L."/>
            <person name="Vavikolanu K."/>
            <person name="Mehta A."/>
            <person name="Aluvathingal J."/>
            <person name="Nadendla S."/>
            <person name="Nandy P."/>
            <person name="Geyer C."/>
            <person name="Yan Y."/>
            <person name="Sichtig H."/>
        </authorList>
    </citation>
    <scope>NUCLEOTIDE SEQUENCE [LARGE SCALE GENOMIC DNA]</scope>
    <source>
        <strain evidence="7">FDAARGOS_652</strain>
    </source>
</reference>
<dbReference type="GO" id="GO:0042802">
    <property type="term" value="F:identical protein binding"/>
    <property type="evidence" value="ECO:0007669"/>
    <property type="project" value="EnsemblFungi"/>
</dbReference>
<comment type="caution">
    <text evidence="7">The sequence shown here is derived from an EMBL/GenBank/DDBJ whole genome shotgun (WGS) entry which is preliminary data.</text>
</comment>